<dbReference type="Pfam" id="PF00098">
    <property type="entry name" value="zf-CCHC"/>
    <property type="match status" value="1"/>
</dbReference>
<keyword evidence="6" id="KW-1185">Reference proteome</keyword>
<dbReference type="GO" id="GO:0008270">
    <property type="term" value="F:zinc ion binding"/>
    <property type="evidence" value="ECO:0007669"/>
    <property type="project" value="UniProtKB-KW"/>
</dbReference>
<proteinExistence type="predicted"/>
<dbReference type="InterPro" id="IPR001878">
    <property type="entry name" value="Znf_CCHC"/>
</dbReference>
<protein>
    <recommendedName>
        <fullName evidence="4">CCHC-type domain-containing protein</fullName>
    </recommendedName>
</protein>
<dbReference type="InterPro" id="IPR036875">
    <property type="entry name" value="Znf_CCHC_sf"/>
</dbReference>
<dbReference type="InterPro" id="IPR043502">
    <property type="entry name" value="DNA/RNA_pol_sf"/>
</dbReference>
<sequence>MSVTKEVRDFISNSLAENNRALLTQISKLVSDSAGNLKRANAEAADEQLRQVKKFRREEPKSFKRKGNEIQYKFISKLQDSLEEAKTHLETNAVEKAKELLTEGTLLLTNRQKLILLADKSEFGWKTVEEYSQHELAEDEDDGKKIRRAEERAEKALKSAFTRKTAKQVSSVFRPSSSRFAPPSQRASSELSSWRGQRDRLNLFNRSLVDRPSRPGNCFACGRLGHWRSECSQIARSGAARGNLDPPDFILSVIRDGYKIPFISTPPPHHCKNNSSALEERGLVTEAISELLRDNRVEEIISPPDIVNPLSVSVQANGKKRLILDLRHINLHIFKKFSWIGYDIDTQTGFIFASAVRLEKLLNDLNEVCSVLEASAFVHVKRIASIVGQIISMSPSCGNVTQIMTRYLNLVINTRHSWNSMVVLTDPAKEELKFWRDNLRSLNGIPFWQKPFVPSKEIFSDASSTGCGAFFKGSSLICHRNWSTEKSLKSSTWRELLSDPTLRSLASRLESTVIASRAPGTTDAYRRAFLRWKVFASSKREICAFPAKSKHVALYLQHLLDTTHSHSAVDSAIFRIQWAHHLAGLPSPTDSP</sequence>
<dbReference type="InterPro" id="IPR052055">
    <property type="entry name" value="Hepadnavirus_pol/RT"/>
</dbReference>
<name>A0AAU9WZU8_9CNID</name>
<feature type="non-terminal residue" evidence="5">
    <location>
        <position position="592"/>
    </location>
</feature>
<dbReference type="SUPFAM" id="SSF47823">
    <property type="entry name" value="lambda integrase-like, N-terminal domain"/>
    <property type="match status" value="1"/>
</dbReference>
<dbReference type="PROSITE" id="PS50158">
    <property type="entry name" value="ZF_CCHC"/>
    <property type="match status" value="1"/>
</dbReference>
<organism evidence="5 6">
    <name type="scientific">Pocillopora meandrina</name>
    <dbReference type="NCBI Taxonomy" id="46732"/>
    <lineage>
        <taxon>Eukaryota</taxon>
        <taxon>Metazoa</taxon>
        <taxon>Cnidaria</taxon>
        <taxon>Anthozoa</taxon>
        <taxon>Hexacorallia</taxon>
        <taxon>Scleractinia</taxon>
        <taxon>Astrocoeniina</taxon>
        <taxon>Pocilloporidae</taxon>
        <taxon>Pocillopora</taxon>
    </lineage>
</organism>
<dbReference type="GO" id="GO:0003677">
    <property type="term" value="F:DNA binding"/>
    <property type="evidence" value="ECO:0007669"/>
    <property type="project" value="UniProtKB-KW"/>
</dbReference>
<feature type="compositionally biased region" description="Low complexity" evidence="3">
    <location>
        <begin position="170"/>
        <end position="189"/>
    </location>
</feature>
<dbReference type="PANTHER" id="PTHR33050">
    <property type="entry name" value="REVERSE TRANSCRIPTASE DOMAIN-CONTAINING PROTEIN"/>
    <property type="match status" value="1"/>
</dbReference>
<feature type="domain" description="CCHC-type" evidence="4">
    <location>
        <begin position="218"/>
        <end position="233"/>
    </location>
</feature>
<evidence type="ECO:0000259" key="4">
    <source>
        <dbReference type="PROSITE" id="PS50158"/>
    </source>
</evidence>
<comment type="caution">
    <text evidence="5">The sequence shown here is derived from an EMBL/GenBank/DDBJ whole genome shotgun (WGS) entry which is preliminary data.</text>
</comment>
<evidence type="ECO:0000256" key="2">
    <source>
        <dbReference type="PROSITE-ProRule" id="PRU00047"/>
    </source>
</evidence>
<dbReference type="PANTHER" id="PTHR33050:SF7">
    <property type="entry name" value="RIBONUCLEASE H"/>
    <property type="match status" value="1"/>
</dbReference>
<accession>A0AAU9WZU8</accession>
<dbReference type="SUPFAM" id="SSF57756">
    <property type="entry name" value="Retrovirus zinc finger-like domains"/>
    <property type="match status" value="1"/>
</dbReference>
<keyword evidence="2" id="KW-0479">Metal-binding</keyword>
<dbReference type="AlphaFoldDB" id="A0AAU9WZU8"/>
<keyword evidence="1" id="KW-0238">DNA-binding</keyword>
<keyword evidence="2" id="KW-0863">Zinc-finger</keyword>
<evidence type="ECO:0000256" key="3">
    <source>
        <dbReference type="SAM" id="MobiDB-lite"/>
    </source>
</evidence>
<gene>
    <name evidence="5" type="ORF">PMEA_00014820</name>
</gene>
<dbReference type="EMBL" id="CALNXJ010000026">
    <property type="protein sequence ID" value="CAH3131764.1"/>
    <property type="molecule type" value="Genomic_DNA"/>
</dbReference>
<reference evidence="5 6" key="1">
    <citation type="submission" date="2022-05" db="EMBL/GenBank/DDBJ databases">
        <authorList>
            <consortium name="Genoscope - CEA"/>
            <person name="William W."/>
        </authorList>
    </citation>
    <scope>NUCLEOTIDE SEQUENCE [LARGE SCALE GENOMIC DNA]</scope>
</reference>
<dbReference type="InterPro" id="IPR010998">
    <property type="entry name" value="Integrase_recombinase_N"/>
</dbReference>
<evidence type="ECO:0000256" key="1">
    <source>
        <dbReference type="ARBA" id="ARBA00023125"/>
    </source>
</evidence>
<dbReference type="Gene3D" id="1.10.150.130">
    <property type="match status" value="1"/>
</dbReference>
<evidence type="ECO:0000313" key="6">
    <source>
        <dbReference type="Proteomes" id="UP001159428"/>
    </source>
</evidence>
<evidence type="ECO:0000313" key="5">
    <source>
        <dbReference type="EMBL" id="CAH3131764.1"/>
    </source>
</evidence>
<feature type="region of interest" description="Disordered" evidence="3">
    <location>
        <begin position="170"/>
        <end position="193"/>
    </location>
</feature>
<dbReference type="SUPFAM" id="SSF56672">
    <property type="entry name" value="DNA/RNA polymerases"/>
    <property type="match status" value="1"/>
</dbReference>
<dbReference type="Proteomes" id="UP001159428">
    <property type="component" value="Unassembled WGS sequence"/>
</dbReference>
<keyword evidence="2" id="KW-0862">Zinc</keyword>